<protein>
    <submittedName>
        <fullName evidence="2">PRC-barrel domain protein</fullName>
    </submittedName>
</protein>
<name>A0A4R2GT50_9HYPH</name>
<dbReference type="RefSeq" id="WP_132006206.1">
    <property type="nucleotide sequence ID" value="NZ_JBHUNN010000002.1"/>
</dbReference>
<dbReference type="SUPFAM" id="SSF50346">
    <property type="entry name" value="PRC-barrel domain"/>
    <property type="match status" value="1"/>
</dbReference>
<evidence type="ECO:0000259" key="1">
    <source>
        <dbReference type="Pfam" id="PF05239"/>
    </source>
</evidence>
<feature type="domain" description="PRC-barrel" evidence="1">
    <location>
        <begin position="18"/>
        <end position="93"/>
    </location>
</feature>
<dbReference type="Pfam" id="PF05239">
    <property type="entry name" value="PRC"/>
    <property type="match status" value="1"/>
</dbReference>
<dbReference type="Proteomes" id="UP000294881">
    <property type="component" value="Unassembled WGS sequence"/>
</dbReference>
<gene>
    <name evidence="2" type="ORF">EV666_10676</name>
</gene>
<dbReference type="PANTHER" id="PTHR36505:SF1">
    <property type="entry name" value="BLR1072 PROTEIN"/>
    <property type="match status" value="1"/>
</dbReference>
<sequence>MASRDVEGRMETDETSNLISASKVQGTTVYNADGDDIGSIYDVMLEKVGGKVSYAVMSIGGFLGMGADYHPIPWNRLNYDTNLGGYVLKEPVERLKAAPTMSRNFATDPDWEQQNAGWTRRVDEYYGMPI</sequence>
<reference evidence="2 3" key="1">
    <citation type="submission" date="2019-03" db="EMBL/GenBank/DDBJ databases">
        <title>Genomic Encyclopedia of Type Strains, Phase IV (KMG-IV): sequencing the most valuable type-strain genomes for metagenomic binning, comparative biology and taxonomic classification.</title>
        <authorList>
            <person name="Goeker M."/>
        </authorList>
    </citation>
    <scope>NUCLEOTIDE SEQUENCE [LARGE SCALE GENOMIC DNA]</scope>
    <source>
        <strain evidence="2 3">DSM 22958</strain>
    </source>
</reference>
<dbReference type="EMBL" id="SLWL01000006">
    <property type="protein sequence ID" value="TCO13366.1"/>
    <property type="molecule type" value="Genomic_DNA"/>
</dbReference>
<dbReference type="Gene3D" id="2.30.30.240">
    <property type="entry name" value="PRC-barrel domain"/>
    <property type="match status" value="1"/>
</dbReference>
<evidence type="ECO:0000313" key="2">
    <source>
        <dbReference type="EMBL" id="TCO13366.1"/>
    </source>
</evidence>
<dbReference type="InterPro" id="IPR011033">
    <property type="entry name" value="PRC_barrel-like_sf"/>
</dbReference>
<organism evidence="2 3">
    <name type="scientific">Camelimonas lactis</name>
    <dbReference type="NCBI Taxonomy" id="659006"/>
    <lineage>
        <taxon>Bacteria</taxon>
        <taxon>Pseudomonadati</taxon>
        <taxon>Pseudomonadota</taxon>
        <taxon>Alphaproteobacteria</taxon>
        <taxon>Hyphomicrobiales</taxon>
        <taxon>Chelatococcaceae</taxon>
        <taxon>Camelimonas</taxon>
    </lineage>
</organism>
<comment type="caution">
    <text evidence="2">The sequence shown here is derived from an EMBL/GenBank/DDBJ whole genome shotgun (WGS) entry which is preliminary data.</text>
</comment>
<dbReference type="PANTHER" id="PTHR36505">
    <property type="entry name" value="BLR1072 PROTEIN"/>
    <property type="match status" value="1"/>
</dbReference>
<keyword evidence="3" id="KW-1185">Reference proteome</keyword>
<dbReference type="AlphaFoldDB" id="A0A4R2GT50"/>
<accession>A0A4R2GT50</accession>
<evidence type="ECO:0000313" key="3">
    <source>
        <dbReference type="Proteomes" id="UP000294881"/>
    </source>
</evidence>
<proteinExistence type="predicted"/>
<dbReference type="InterPro" id="IPR027275">
    <property type="entry name" value="PRC-brl_dom"/>
</dbReference>
<dbReference type="OrthoDB" id="7274881at2"/>